<evidence type="ECO:0000313" key="3">
    <source>
        <dbReference type="Proteomes" id="UP000294498"/>
    </source>
</evidence>
<dbReference type="InterPro" id="IPR002372">
    <property type="entry name" value="PQQ_rpt_dom"/>
</dbReference>
<dbReference type="Proteomes" id="UP000294498">
    <property type="component" value="Unassembled WGS sequence"/>
</dbReference>
<protein>
    <submittedName>
        <fullName evidence="2">Outer membrane protein assembly factor BamB</fullName>
    </submittedName>
</protein>
<dbReference type="AlphaFoldDB" id="A0A4R8DIP9"/>
<dbReference type="Pfam" id="PF13360">
    <property type="entry name" value="PQQ_2"/>
    <property type="match status" value="2"/>
</dbReference>
<dbReference type="Gene3D" id="2.60.40.2340">
    <property type="match status" value="2"/>
</dbReference>
<feature type="domain" description="Pyrrolo-quinoline quinone repeat" evidence="1">
    <location>
        <begin position="400"/>
        <end position="521"/>
    </location>
</feature>
<dbReference type="Gene3D" id="2.130.10.10">
    <property type="entry name" value="YVTN repeat-like/Quinoprotein amine dehydrogenase"/>
    <property type="match status" value="1"/>
</dbReference>
<name>A0A4R8DIP9_9BACT</name>
<dbReference type="PANTHER" id="PTHR34512">
    <property type="entry name" value="CELL SURFACE PROTEIN"/>
    <property type="match status" value="1"/>
</dbReference>
<dbReference type="SMART" id="SM00564">
    <property type="entry name" value="PQQ"/>
    <property type="match status" value="8"/>
</dbReference>
<comment type="caution">
    <text evidence="2">The sequence shown here is derived from an EMBL/GenBank/DDBJ whole genome shotgun (WGS) entry which is preliminary data.</text>
</comment>
<dbReference type="InterPro" id="IPR011047">
    <property type="entry name" value="Quinoprotein_ADH-like_sf"/>
</dbReference>
<feature type="domain" description="Pyrrolo-quinoline quinone repeat" evidence="1">
    <location>
        <begin position="213"/>
        <end position="354"/>
    </location>
</feature>
<dbReference type="RefSeq" id="WP_134000183.1">
    <property type="nucleotide sequence ID" value="NZ_SODV01000002.1"/>
</dbReference>
<dbReference type="EMBL" id="SODV01000002">
    <property type="protein sequence ID" value="TDW97623.1"/>
    <property type="molecule type" value="Genomic_DNA"/>
</dbReference>
<accession>A0A4R8DIP9</accession>
<evidence type="ECO:0000259" key="1">
    <source>
        <dbReference type="Pfam" id="PF13360"/>
    </source>
</evidence>
<dbReference type="InterPro" id="IPR015943">
    <property type="entry name" value="WD40/YVTN_repeat-like_dom_sf"/>
</dbReference>
<dbReference type="OrthoDB" id="7012117at2"/>
<evidence type="ECO:0000313" key="2">
    <source>
        <dbReference type="EMBL" id="TDW97623.1"/>
    </source>
</evidence>
<organism evidence="2 3">
    <name type="scientific">Dinghuibacter silviterrae</name>
    <dbReference type="NCBI Taxonomy" id="1539049"/>
    <lineage>
        <taxon>Bacteria</taxon>
        <taxon>Pseudomonadati</taxon>
        <taxon>Bacteroidota</taxon>
        <taxon>Chitinophagia</taxon>
        <taxon>Chitinophagales</taxon>
        <taxon>Chitinophagaceae</taxon>
        <taxon>Dinghuibacter</taxon>
    </lineage>
</organism>
<reference evidence="2 3" key="1">
    <citation type="submission" date="2019-03" db="EMBL/GenBank/DDBJ databases">
        <title>Genomic Encyclopedia of Type Strains, Phase IV (KMG-IV): sequencing the most valuable type-strain genomes for metagenomic binning, comparative biology and taxonomic classification.</title>
        <authorList>
            <person name="Goeker M."/>
        </authorList>
    </citation>
    <scope>NUCLEOTIDE SEQUENCE [LARGE SCALE GENOMIC DNA]</scope>
    <source>
        <strain evidence="2 3">DSM 100059</strain>
    </source>
</reference>
<dbReference type="PROSITE" id="PS51257">
    <property type="entry name" value="PROKAR_LIPOPROTEIN"/>
    <property type="match status" value="1"/>
</dbReference>
<dbReference type="SUPFAM" id="SSF50998">
    <property type="entry name" value="Quinoprotein alcohol dehydrogenase-like"/>
    <property type="match status" value="2"/>
</dbReference>
<gene>
    <name evidence="2" type="ORF">EDB95_5474</name>
</gene>
<dbReference type="Gene3D" id="2.40.10.480">
    <property type="match status" value="2"/>
</dbReference>
<proteinExistence type="predicted"/>
<keyword evidence="3" id="KW-1185">Reference proteome</keyword>
<sequence>MRILLASAVLLLLSCNKNNNHPSSDKYIISFTFTAAANQGLTRDIGSTIGADSVLVAVPMGTNLNGLVPTITYKGAKITPASGQSENFSAPVTYVVTAQDGSTQSYVVTVRFLSNAKAITSFAFRPTENPGLTATIQGIISGDTIVVPFSSDLPLDNLTPYITYTGVSISPSSGTKADFTSSQRYLVTAEDGSMAAYTVFVSTNLSVFVGSDDGYVYAIDAATGLQRWKFATGGAIDHGPTVSNGTVFVGSTDGYLYAINAANGSLLWKYDFYEPVYSYPTVTNGVVFMYGNATMTALDAQTGAVKWQFVTQDLKADVLDANPTVANGLVYFSLFEGYASVVALNVATGNPVWTYYNGSGYSNPAAVGGTVYAADQFCKIVAMDANTGAVKWRYYDGTFGSGTSPTVSGSKVFIAGYDNYMYAFDTASGSVLWKSGPYGGGTSGQFSSPVTYNGAVYAGNNDGAVYAFDMQTGNVLWTSTNPVGTLPSISEVTIAHGILYYGTSDGSFVAVDLASHATKWSFHTNGIISDGPCVIDAGGATFHPGVSGDQQ</sequence>
<dbReference type="InterPro" id="IPR018391">
    <property type="entry name" value="PQQ_b-propeller_rpt"/>
</dbReference>
<dbReference type="PANTHER" id="PTHR34512:SF30">
    <property type="entry name" value="OUTER MEMBRANE PROTEIN ASSEMBLY FACTOR BAMB"/>
    <property type="match status" value="1"/>
</dbReference>